<feature type="compositionally biased region" description="Acidic residues" evidence="1">
    <location>
        <begin position="1427"/>
        <end position="1439"/>
    </location>
</feature>
<keyword evidence="4" id="KW-1185">Reference proteome</keyword>
<accession>A0A139HAX1</accession>
<name>A0A139HAX1_9PEZI</name>
<evidence type="ECO:0000313" key="4">
    <source>
        <dbReference type="Proteomes" id="UP000070133"/>
    </source>
</evidence>
<feature type="compositionally biased region" description="Basic and acidic residues" evidence="1">
    <location>
        <begin position="164"/>
        <end position="181"/>
    </location>
</feature>
<feature type="compositionally biased region" description="Polar residues" evidence="1">
    <location>
        <begin position="133"/>
        <end position="145"/>
    </location>
</feature>
<dbReference type="SUPFAM" id="SSF56300">
    <property type="entry name" value="Metallo-dependent phosphatases"/>
    <property type="match status" value="1"/>
</dbReference>
<feature type="region of interest" description="Disordered" evidence="1">
    <location>
        <begin position="280"/>
        <end position="351"/>
    </location>
</feature>
<feature type="region of interest" description="Disordered" evidence="1">
    <location>
        <begin position="393"/>
        <end position="426"/>
    </location>
</feature>
<feature type="domain" description="PhoD-like phosphatase" evidence="2">
    <location>
        <begin position="926"/>
        <end position="1084"/>
    </location>
</feature>
<feature type="region of interest" description="Disordered" evidence="1">
    <location>
        <begin position="1475"/>
        <end position="1501"/>
    </location>
</feature>
<feature type="compositionally biased region" description="Basic and acidic residues" evidence="1">
    <location>
        <begin position="1107"/>
        <end position="1119"/>
    </location>
</feature>
<feature type="compositionally biased region" description="Basic and acidic residues" evidence="1">
    <location>
        <begin position="285"/>
        <end position="298"/>
    </location>
</feature>
<dbReference type="OrthoDB" id="9999821at2759"/>
<evidence type="ECO:0000313" key="3">
    <source>
        <dbReference type="EMBL" id="KXS99587.1"/>
    </source>
</evidence>
<feature type="compositionally biased region" description="Basic and acidic residues" evidence="1">
    <location>
        <begin position="233"/>
        <end position="253"/>
    </location>
</feature>
<dbReference type="Gene3D" id="3.60.21.70">
    <property type="entry name" value="PhoD-like phosphatase"/>
    <property type="match status" value="1"/>
</dbReference>
<dbReference type="GO" id="GO:0016020">
    <property type="term" value="C:membrane"/>
    <property type="evidence" value="ECO:0007669"/>
    <property type="project" value="TreeGrafter"/>
</dbReference>
<dbReference type="InterPro" id="IPR018946">
    <property type="entry name" value="PhoD-like_MPP"/>
</dbReference>
<feature type="region of interest" description="Disordered" evidence="1">
    <location>
        <begin position="1305"/>
        <end position="1355"/>
    </location>
</feature>
<dbReference type="InterPro" id="IPR043904">
    <property type="entry name" value="PhoD_2-like"/>
</dbReference>
<sequence length="1501" mass="168057">MSDRRQSGLWTRNPDTGFYEQVPLPQAHISAAGPYQYYQPPPRASQSQKQHAPRSFSDRSGIPNPEAGAAKSRKGRSNTLDATSHPDPLTLDPDYVPSNIRSTAWSPAPMSPRTMTQPHIQKQSHTQRKQSAKPRQTSNASNTSETIRRASVPDRSPLQNLESWSKEEKRARVAQAEERVRQRTPSGQSASRSEAENAAQRFRQASDALKTEPSPKSPTVQQPPPPIANQSRAYDRRSENVKQPEAEQSHDLGRSASRKYRARDAGFAGGAAAAAAAPMISNHHGAAERGKAAYERRKGQPQAEPSPVSPMSPNLSDSAQPTGSRTAQIPETRVASEEAQKRAAASQAKKHQLHLNPFHRSQEHRAYELNPQPLEEWKQARAARLTAEDLDLESASAGAKDGKDAWWEKPRRSSSGSHRAPPNLTQFDGPYEETANGFQPRLFLKCGPLLRYTGIKRETVQTRTGSSRPSTAREREVWRGSVMIVTEDDQSDLQSAPTLRLFAQPMELHQAPPQHVLQSGHELSPELEDPVAGQVKLSRTGRALYVRPVAEIDGDVDLSREENNHGLYSASRTPILGPRNSIGPDGRQTQYITFQDKSRIKRRDGEKSGRYRETRAIRLHSERGYTFWRFHVEIELTSRQTRVAYRVNKGPAIGFWVPARGETMNIMFHSCNGFSYTVDSNQFSGPDPLWRDVLNRHQSKPFHVMIGGGDQIYNDAAMHQTTLFKEYLHIKNPQAKHEADFTAEMQDELEHFYLHRYAMWFSQGFFGMANSQIPMVNIWDDHDIIDGYGSYPHSFMSTRVFSGLGAIAFKYYMLFQHQSVVAETERDEPSWLLGTSPGPYIQERSRSLIMSLGRNITFLGLDCRTERMRDEILSQETYDIVFDRLRAEIVKGETKHLVVLLGVPIAYPRLNFLENMLTSRMMDPIKAIGRTGALGGFVNKFDGGVEILDDLDDHWTAKHHKQERNWFIQELQDLAAEKSVRVTILGGDVHLGAVGQFFSNQKLGVAKDKDHRYMPNVISSAIVNTPPPTMMADVLNKRNKIHHLDEETDENMIPMFSHDVDGSKRNNNHLLPRRNFCIISEYIPGSTPPATPLPQHTQDQPPAQYFDGHDGEKPKDRRFPPGSMNRTMSLTRGPMNLVRRLSGSSKKGPPPISLAPEQTRPVNEDDRRPSSTIQRANSLPAAGRAAEPSRHLYRSSPQNAEPERPTFKRRPTNFSEKDARRAFKAAGHIDGAADADFGHIDLEGGLDISLCMEVNQHDPSGVTVPYRLLVPALTYQGSGDPNPVRFSSHRKSLMDRLRLNRKREAYVDGVQHDDADNYTDYRGSSQGSRTPSPPPSELDRFDPATEKNTHINANPNLGYRAGGQPHHESYHKGLSLASPPIGAAHQISTGGLKSHHPTGAAEFPDSGYRRVSAPAPHRGPYGRNDGDDGFSDGSFSDDESYIKAAPPQRRPSKVERFFGVGGRNKLRKSVDIVRDDREGELEDLGRTASGKQKPPSWKIWR</sequence>
<dbReference type="CDD" id="cd07389">
    <property type="entry name" value="MPP_PhoD"/>
    <property type="match status" value="1"/>
</dbReference>
<feature type="region of interest" description="Disordered" evidence="1">
    <location>
        <begin position="1086"/>
        <end position="1216"/>
    </location>
</feature>
<dbReference type="Pfam" id="PF19050">
    <property type="entry name" value="PhoD_2"/>
    <property type="match status" value="2"/>
</dbReference>
<feature type="compositionally biased region" description="Basic and acidic residues" evidence="1">
    <location>
        <begin position="1337"/>
        <end position="1349"/>
    </location>
</feature>
<comment type="caution">
    <text evidence="3">The sequence shown here is derived from an EMBL/GenBank/DDBJ whole genome shotgun (WGS) entry which is preliminary data.</text>
</comment>
<gene>
    <name evidence="3" type="ORF">AC578_2202</name>
</gene>
<feature type="compositionally biased region" description="Low complexity" evidence="1">
    <location>
        <begin position="30"/>
        <end position="48"/>
    </location>
</feature>
<dbReference type="InterPro" id="IPR038607">
    <property type="entry name" value="PhoD-like_sf"/>
</dbReference>
<feature type="compositionally biased region" description="Polar residues" evidence="1">
    <location>
        <begin position="113"/>
        <end position="124"/>
    </location>
</feature>
<protein>
    <recommendedName>
        <fullName evidence="2">PhoD-like phosphatase domain-containing protein</fullName>
    </recommendedName>
</protein>
<organism evidence="3 4">
    <name type="scientific">Pseudocercospora eumusae</name>
    <dbReference type="NCBI Taxonomy" id="321146"/>
    <lineage>
        <taxon>Eukaryota</taxon>
        <taxon>Fungi</taxon>
        <taxon>Dikarya</taxon>
        <taxon>Ascomycota</taxon>
        <taxon>Pezizomycotina</taxon>
        <taxon>Dothideomycetes</taxon>
        <taxon>Dothideomycetidae</taxon>
        <taxon>Mycosphaerellales</taxon>
        <taxon>Mycosphaerellaceae</taxon>
        <taxon>Pseudocercospora</taxon>
    </lineage>
</organism>
<dbReference type="InterPro" id="IPR029052">
    <property type="entry name" value="Metallo-depent_PP-like"/>
</dbReference>
<dbReference type="Proteomes" id="UP000070133">
    <property type="component" value="Unassembled WGS sequence"/>
</dbReference>
<dbReference type="STRING" id="321146.A0A139HAX1"/>
<reference evidence="3 4" key="1">
    <citation type="submission" date="2015-07" db="EMBL/GenBank/DDBJ databases">
        <title>Comparative genomics of the Sigatoka disease complex on banana suggests a link between parallel evolutionary changes in Pseudocercospora fijiensis and Pseudocercospora eumusae and increased virulence on the banana host.</title>
        <authorList>
            <person name="Chang T.-C."/>
            <person name="Salvucci A."/>
            <person name="Crous P.W."/>
            <person name="Stergiopoulos I."/>
        </authorList>
    </citation>
    <scope>NUCLEOTIDE SEQUENCE [LARGE SCALE GENOMIC DNA]</scope>
    <source>
        <strain evidence="3 4">CBS 114824</strain>
    </source>
</reference>
<dbReference type="PANTHER" id="PTHR46689:SF1">
    <property type="entry name" value="PHOD-LIKE PHOSPHATASE DOMAIN-CONTAINING PROTEIN"/>
    <property type="match status" value="1"/>
</dbReference>
<feature type="region of interest" description="Disordered" evidence="1">
    <location>
        <begin position="1"/>
        <end position="260"/>
    </location>
</feature>
<dbReference type="PANTHER" id="PTHR46689">
    <property type="entry name" value="MEMBRANE PROTEIN, PUTATIVE-RELATED"/>
    <property type="match status" value="1"/>
</dbReference>
<proteinExistence type="predicted"/>
<evidence type="ECO:0000259" key="2">
    <source>
        <dbReference type="Pfam" id="PF19050"/>
    </source>
</evidence>
<feature type="region of interest" description="Disordered" evidence="1">
    <location>
        <begin position="1387"/>
        <end position="1457"/>
    </location>
</feature>
<dbReference type="EMBL" id="LFZN01000089">
    <property type="protein sequence ID" value="KXS99587.1"/>
    <property type="molecule type" value="Genomic_DNA"/>
</dbReference>
<feature type="compositionally biased region" description="Polar residues" evidence="1">
    <location>
        <begin position="309"/>
        <end position="329"/>
    </location>
</feature>
<feature type="domain" description="PhoD-like phosphatase" evidence="2">
    <location>
        <begin position="657"/>
        <end position="918"/>
    </location>
</feature>
<feature type="compositionally biased region" description="Basic and acidic residues" evidence="1">
    <location>
        <begin position="1305"/>
        <end position="1315"/>
    </location>
</feature>
<feature type="compositionally biased region" description="Basic and acidic residues" evidence="1">
    <location>
        <begin position="400"/>
        <end position="411"/>
    </location>
</feature>
<evidence type="ECO:0000256" key="1">
    <source>
        <dbReference type="SAM" id="MobiDB-lite"/>
    </source>
</evidence>